<feature type="coiled-coil region" evidence="2">
    <location>
        <begin position="2"/>
        <end position="36"/>
    </location>
</feature>
<dbReference type="Proteomes" id="UP000011083">
    <property type="component" value="Unassembled WGS sequence"/>
</dbReference>
<evidence type="ECO:0000313" key="4">
    <source>
        <dbReference type="EMBL" id="ELR22334.1"/>
    </source>
</evidence>
<dbReference type="FunFam" id="2.20.110.10:FF:000002">
    <property type="entry name" value="Phosphatidylinositol 4-phosphate 5-kinase 8"/>
    <property type="match status" value="1"/>
</dbReference>
<feature type="region of interest" description="Disordered" evidence="3">
    <location>
        <begin position="154"/>
        <end position="206"/>
    </location>
</feature>
<evidence type="ECO:0000313" key="5">
    <source>
        <dbReference type="Proteomes" id="UP000011083"/>
    </source>
</evidence>
<evidence type="ECO:0000256" key="2">
    <source>
        <dbReference type="SAM" id="Coils"/>
    </source>
</evidence>
<proteinExistence type="predicted"/>
<dbReference type="PANTHER" id="PTHR23084:SF263">
    <property type="entry name" value="MORN REPEAT-CONTAINING PROTEIN 1"/>
    <property type="match status" value="1"/>
</dbReference>
<dbReference type="RefSeq" id="XP_004367590.1">
    <property type="nucleotide sequence ID" value="XM_004367533.1"/>
</dbReference>
<sequence length="455" mass="51679">MQRRLVEEKESLQATAAKYQEEADQLRSQLRDMTTVGVSPFACLPEELALHAFSFLEMKEVLVAKRCIPPAQPRKPVIVERDWKWLYLSQSRVLKLDAEKPPGGVGSARLASGARYDGEWKEGKEHGYGIKFWPIVVDTKPQGGEQDIAAASSLPNATAGDGGEGAGGDTSDADAGQGGSGEESGGSRSAPHPASSSPRTKEPKTSIVEYDSYEGMWKDGWEHGVGKYTWADGSEYKGDWVEGKRSGQGNLRRSTYTGEWRDGHQEGWGIYRWPSGSLYMGMWKNGNQDGWGMKRWGDSSWYEGEWSDGQKHGKGTYSWIDGRRYKGQWKHGKKHGVGSYLWSDGTTYEGEWDLGLRHGRGVMRFIDGSVFDGVWWKDRRLKPGEDGSATEKEKLTYEKPYDHYFCEPDDFWEQKYRADIDARAAERRLEMEETKRRRKEIKKHCAEIQKRFQHY</sequence>
<dbReference type="GeneID" id="14923267"/>
<dbReference type="SUPFAM" id="SSF82185">
    <property type="entry name" value="Histone H3 K4-specific methyltransferase SET7/9 N-terminal domain"/>
    <property type="match status" value="2"/>
</dbReference>
<dbReference type="KEGG" id="acan:ACA1_253100"/>
<feature type="coiled-coil region" evidence="2">
    <location>
        <begin position="422"/>
        <end position="451"/>
    </location>
</feature>
<gene>
    <name evidence="4" type="ORF">ACA1_253100</name>
</gene>
<keyword evidence="5" id="KW-1185">Reference proteome</keyword>
<evidence type="ECO:0000256" key="3">
    <source>
        <dbReference type="SAM" id="MobiDB-lite"/>
    </source>
</evidence>
<protein>
    <submittedName>
        <fullName evidence="4">MORN repeatcontaining protein</fullName>
    </submittedName>
</protein>
<reference evidence="4 5" key="1">
    <citation type="journal article" date="2013" name="Genome Biol.">
        <title>Genome of Acanthamoeba castellanii highlights extensive lateral gene transfer and early evolution of tyrosine kinase signaling.</title>
        <authorList>
            <person name="Clarke M."/>
            <person name="Lohan A.J."/>
            <person name="Liu B."/>
            <person name="Lagkouvardos I."/>
            <person name="Roy S."/>
            <person name="Zafar N."/>
            <person name="Bertelli C."/>
            <person name="Schilde C."/>
            <person name="Kianianmomeni A."/>
            <person name="Burglin T.R."/>
            <person name="Frech C."/>
            <person name="Turcotte B."/>
            <person name="Kopec K.O."/>
            <person name="Synnott J.M."/>
            <person name="Choo C."/>
            <person name="Paponov I."/>
            <person name="Finkler A."/>
            <person name="Soon Heng Tan C."/>
            <person name="Hutchins A.P."/>
            <person name="Weinmeier T."/>
            <person name="Rattei T."/>
            <person name="Chu J.S."/>
            <person name="Gimenez G."/>
            <person name="Irimia M."/>
            <person name="Rigden D.J."/>
            <person name="Fitzpatrick D.A."/>
            <person name="Lorenzo-Morales J."/>
            <person name="Bateman A."/>
            <person name="Chiu C.H."/>
            <person name="Tang P."/>
            <person name="Hegemann P."/>
            <person name="Fromm H."/>
            <person name="Raoult D."/>
            <person name="Greub G."/>
            <person name="Miranda-Saavedra D."/>
            <person name="Chen N."/>
            <person name="Nash P."/>
            <person name="Ginger M.L."/>
            <person name="Horn M."/>
            <person name="Schaap P."/>
            <person name="Caler L."/>
            <person name="Loftus B."/>
        </authorList>
    </citation>
    <scope>NUCLEOTIDE SEQUENCE [LARGE SCALE GENOMIC DNA]</scope>
    <source>
        <strain evidence="4 5">Neff</strain>
    </source>
</reference>
<dbReference type="VEuPathDB" id="AmoebaDB:ACA1_253100"/>
<keyword evidence="1" id="KW-0677">Repeat</keyword>
<dbReference type="PANTHER" id="PTHR23084">
    <property type="entry name" value="PHOSPHATIDYLINOSITOL-4-PHOSPHATE 5-KINASE RELATED"/>
    <property type="match status" value="1"/>
</dbReference>
<dbReference type="Gene3D" id="2.20.110.10">
    <property type="entry name" value="Histone H3 K4-specific methyltransferase SET7/9 N-terminal domain"/>
    <property type="match status" value="3"/>
</dbReference>
<dbReference type="InterPro" id="IPR003409">
    <property type="entry name" value="MORN"/>
</dbReference>
<dbReference type="STRING" id="1257118.L8H9X8"/>
<accession>L8H9X8</accession>
<dbReference type="Pfam" id="PF02493">
    <property type="entry name" value="MORN"/>
    <property type="match status" value="7"/>
</dbReference>
<dbReference type="OrthoDB" id="406044at2759"/>
<feature type="compositionally biased region" description="Low complexity" evidence="3">
    <location>
        <begin position="186"/>
        <end position="198"/>
    </location>
</feature>
<keyword evidence="2" id="KW-0175">Coiled coil</keyword>
<dbReference type="AlphaFoldDB" id="L8H9X8"/>
<dbReference type="EMBL" id="KB007885">
    <property type="protein sequence ID" value="ELR22334.1"/>
    <property type="molecule type" value="Genomic_DNA"/>
</dbReference>
<evidence type="ECO:0000256" key="1">
    <source>
        <dbReference type="ARBA" id="ARBA00022737"/>
    </source>
</evidence>
<dbReference type="SMART" id="SM00698">
    <property type="entry name" value="MORN"/>
    <property type="match status" value="8"/>
</dbReference>
<name>L8H9X8_ACACF</name>
<organism evidence="4 5">
    <name type="scientific">Acanthamoeba castellanii (strain ATCC 30010 / Neff)</name>
    <dbReference type="NCBI Taxonomy" id="1257118"/>
    <lineage>
        <taxon>Eukaryota</taxon>
        <taxon>Amoebozoa</taxon>
        <taxon>Discosea</taxon>
        <taxon>Longamoebia</taxon>
        <taxon>Centramoebida</taxon>
        <taxon>Acanthamoebidae</taxon>
        <taxon>Acanthamoeba</taxon>
    </lineage>
</organism>